<organism evidence="1 2">
    <name type="scientific">Trifolium medium</name>
    <dbReference type="NCBI Taxonomy" id="97028"/>
    <lineage>
        <taxon>Eukaryota</taxon>
        <taxon>Viridiplantae</taxon>
        <taxon>Streptophyta</taxon>
        <taxon>Embryophyta</taxon>
        <taxon>Tracheophyta</taxon>
        <taxon>Spermatophyta</taxon>
        <taxon>Magnoliopsida</taxon>
        <taxon>eudicotyledons</taxon>
        <taxon>Gunneridae</taxon>
        <taxon>Pentapetalae</taxon>
        <taxon>rosids</taxon>
        <taxon>fabids</taxon>
        <taxon>Fabales</taxon>
        <taxon>Fabaceae</taxon>
        <taxon>Papilionoideae</taxon>
        <taxon>50 kb inversion clade</taxon>
        <taxon>NPAAA clade</taxon>
        <taxon>Hologalegina</taxon>
        <taxon>IRL clade</taxon>
        <taxon>Trifolieae</taxon>
        <taxon>Trifolium</taxon>
    </lineage>
</organism>
<keyword evidence="2" id="KW-1185">Reference proteome</keyword>
<protein>
    <submittedName>
        <fullName evidence="1">Uncharacterized protein</fullName>
    </submittedName>
</protein>
<dbReference type="Proteomes" id="UP000265520">
    <property type="component" value="Unassembled WGS sequence"/>
</dbReference>
<sequence>AEASFEASMAALVVLQHEEEEAEGRG</sequence>
<name>A0A392TYK6_9FABA</name>
<comment type="caution">
    <text evidence="1">The sequence shown here is derived from an EMBL/GenBank/DDBJ whole genome shotgun (WGS) entry which is preliminary data.</text>
</comment>
<evidence type="ECO:0000313" key="2">
    <source>
        <dbReference type="Proteomes" id="UP000265520"/>
    </source>
</evidence>
<evidence type="ECO:0000313" key="1">
    <source>
        <dbReference type="EMBL" id="MCI65607.1"/>
    </source>
</evidence>
<accession>A0A392TYK6</accession>
<feature type="non-terminal residue" evidence="1">
    <location>
        <position position="1"/>
    </location>
</feature>
<dbReference type="EMBL" id="LXQA010678929">
    <property type="protein sequence ID" value="MCI65607.1"/>
    <property type="molecule type" value="Genomic_DNA"/>
</dbReference>
<dbReference type="AlphaFoldDB" id="A0A392TYK6"/>
<proteinExistence type="predicted"/>
<reference evidence="1 2" key="1">
    <citation type="journal article" date="2018" name="Front. Plant Sci.">
        <title>Red Clover (Trifolium pratense) and Zigzag Clover (T. medium) - A Picture of Genomic Similarities and Differences.</title>
        <authorList>
            <person name="Dluhosova J."/>
            <person name="Istvanek J."/>
            <person name="Nedelnik J."/>
            <person name="Repkova J."/>
        </authorList>
    </citation>
    <scope>NUCLEOTIDE SEQUENCE [LARGE SCALE GENOMIC DNA]</scope>
    <source>
        <strain evidence="2">cv. 10/8</strain>
        <tissue evidence="1">Leaf</tissue>
    </source>
</reference>